<comment type="caution">
    <text evidence="2">The sequence shown here is derived from an EMBL/GenBank/DDBJ whole genome shotgun (WGS) entry which is preliminary data.</text>
</comment>
<evidence type="ECO:0000259" key="1">
    <source>
        <dbReference type="SMART" id="SM00460"/>
    </source>
</evidence>
<dbReference type="PANTHER" id="PTHR35532">
    <property type="entry name" value="SIMILAR TO POLYHYDROXYALKANOATE DEPOLYMERASE"/>
    <property type="match status" value="1"/>
</dbReference>
<organism evidence="2">
    <name type="scientific">candidate division WOR-3 bacterium</name>
    <dbReference type="NCBI Taxonomy" id="2052148"/>
    <lineage>
        <taxon>Bacteria</taxon>
        <taxon>Bacteria division WOR-3</taxon>
    </lineage>
</organism>
<proteinExistence type="predicted"/>
<dbReference type="InterPro" id="IPR038765">
    <property type="entry name" value="Papain-like_cys_pep_sf"/>
</dbReference>
<sequence>MKVLFYLLIVIQRTPLIDKAYMMGVGEWAEFIWEYSTPVDRIYFNEENFLKHLLAIKINMERLPWGKKLTDELIYHYVIPPRVSQEPLENFTWLYKDTLYDLVKNCNTMKEAILKINEWCFTHMEYKPTAPWDQSATATLKRGFGRCEEMTILFMKALRTVGIPVRYVYTPWWPFTESNHAWVEVWTEDGWKFLGSAEPTDLNFAWFRESSKRAGIILAVAFGNIEGSSDEVLRKYKNYTLLNVTRNYANPFVLKVKVFDKGRPAKDVSFSMNVWNYSAFVPVYACSLSYGEGIFTLGRTDFLLYAKKGNRRTFYFLRPERDTVEVSLDLNEDSEIDTLFVLKTVRTSQDTQRARYSPDLETLQQARKEYFKKLEFPFADSIIDTVLMRIFSESRGNWQSLWNFYKNHKEREASFKNYLSKFEPKDLVMLDTVGLYDELCFVDSALKLTKAPQALVDSFCIPPRIYYEEFRWYRKTLYDNFKSIYEKRQFDHALFRWVVNNIKRVNTREFYKPLQNPVQTLMLKQGNDVEIYVFVSAVLRTFGIPAKLTDDLNGVQYYLDRWKIFTLERKIPKKLEKGKLVVSFYQGDANVTADLNYYYNYSIQRFKDYPVRLDVDGVSLDTCVIFELDAGEYHLMYGFRNAWGDVFGKNRKFTVVKDSITSIVFDITIPIDLLKEGDLVVRKINLERLKELLKGYELQKGNFLIAWVDLTSEESKSSLNSALKELRNFTGELIVLTSDTISACSYLKENDLKGEILKVDSDRVTEAGFQKMPSFILLLNGRTAFFVEGLTLNLGELIKKFTPR</sequence>
<dbReference type="SMART" id="SM00460">
    <property type="entry name" value="TGc"/>
    <property type="match status" value="1"/>
</dbReference>
<name>A0A7V3ZXQ1_UNCW3</name>
<dbReference type="InterPro" id="IPR002931">
    <property type="entry name" value="Transglutaminase-like"/>
</dbReference>
<dbReference type="Pfam" id="PF01841">
    <property type="entry name" value="Transglut_core"/>
    <property type="match status" value="1"/>
</dbReference>
<feature type="domain" description="Transglutaminase-like" evidence="1">
    <location>
        <begin position="139"/>
        <end position="198"/>
    </location>
</feature>
<dbReference type="SUPFAM" id="SSF54001">
    <property type="entry name" value="Cysteine proteinases"/>
    <property type="match status" value="1"/>
</dbReference>
<evidence type="ECO:0000313" key="2">
    <source>
        <dbReference type="EMBL" id="HGL17603.1"/>
    </source>
</evidence>
<dbReference type="AlphaFoldDB" id="A0A7V3ZXQ1"/>
<protein>
    <submittedName>
        <fullName evidence="2">Transglutaminase domain-containing protein</fullName>
    </submittedName>
</protein>
<accession>A0A7V3ZXQ1</accession>
<dbReference type="Gene3D" id="3.10.620.30">
    <property type="match status" value="1"/>
</dbReference>
<dbReference type="PANTHER" id="PTHR35532:SF5">
    <property type="entry name" value="CARBOHYDRATE-BINDING DOMAIN-CONTAINING PROTEIN"/>
    <property type="match status" value="1"/>
</dbReference>
<reference evidence="2" key="1">
    <citation type="journal article" date="2020" name="mSystems">
        <title>Genome- and Community-Level Interaction Insights into Carbon Utilization and Element Cycling Functions of Hydrothermarchaeota in Hydrothermal Sediment.</title>
        <authorList>
            <person name="Zhou Z."/>
            <person name="Liu Y."/>
            <person name="Xu W."/>
            <person name="Pan J."/>
            <person name="Luo Z.H."/>
            <person name="Li M."/>
        </authorList>
    </citation>
    <scope>NUCLEOTIDE SEQUENCE [LARGE SCALE GENOMIC DNA]</scope>
    <source>
        <strain evidence="2">SpSt-69</strain>
    </source>
</reference>
<gene>
    <name evidence="2" type="ORF">ENU66_04670</name>
</gene>
<dbReference type="EMBL" id="DTDJ01000031">
    <property type="protein sequence ID" value="HGL17603.1"/>
    <property type="molecule type" value="Genomic_DNA"/>
</dbReference>